<keyword evidence="1" id="KW-0812">Transmembrane</keyword>
<evidence type="ECO:0000313" key="3">
    <source>
        <dbReference type="EMBL" id="VAW98500.1"/>
    </source>
</evidence>
<evidence type="ECO:0000259" key="2">
    <source>
        <dbReference type="Pfam" id="PF09835"/>
    </source>
</evidence>
<name>A0A3B1AA73_9ZZZZ</name>
<sequence length="176" mass="20488">MPRRFLKRYLPDHEKIRNHKTLNRFFGTLLHDPNLLHINRRSISGAFFVGLSMAFVPVPFQMVLAAGLAIYFGVNLPVSVSLVWITNPFTMPPLYYFSYELGQYILGGTTEDIVFETSLEWLLSVFSEIWQPFLLGSFVAGIVSATIGMLIVRLLWRLQVVRRWQKRKDRRLNLQK</sequence>
<keyword evidence="1" id="KW-1133">Transmembrane helix</keyword>
<reference evidence="3" key="1">
    <citation type="submission" date="2018-06" db="EMBL/GenBank/DDBJ databases">
        <authorList>
            <person name="Zhirakovskaya E."/>
        </authorList>
    </citation>
    <scope>NUCLEOTIDE SEQUENCE</scope>
</reference>
<dbReference type="Pfam" id="PF09835">
    <property type="entry name" value="DUF2062"/>
    <property type="match status" value="1"/>
</dbReference>
<organism evidence="3">
    <name type="scientific">hydrothermal vent metagenome</name>
    <dbReference type="NCBI Taxonomy" id="652676"/>
    <lineage>
        <taxon>unclassified sequences</taxon>
        <taxon>metagenomes</taxon>
        <taxon>ecological metagenomes</taxon>
    </lineage>
</organism>
<accession>A0A3B1AA73</accession>
<dbReference type="PANTHER" id="PTHR40547:SF1">
    <property type="entry name" value="SLL0298 PROTEIN"/>
    <property type="match status" value="1"/>
</dbReference>
<protein>
    <recommendedName>
        <fullName evidence="2">DUF2062 domain-containing protein</fullName>
    </recommendedName>
</protein>
<feature type="transmembrane region" description="Helical" evidence="1">
    <location>
        <begin position="46"/>
        <end position="74"/>
    </location>
</feature>
<dbReference type="EMBL" id="UOFT01000066">
    <property type="protein sequence ID" value="VAW98500.1"/>
    <property type="molecule type" value="Genomic_DNA"/>
</dbReference>
<evidence type="ECO:0000256" key="1">
    <source>
        <dbReference type="SAM" id="Phobius"/>
    </source>
</evidence>
<dbReference type="AlphaFoldDB" id="A0A3B1AA73"/>
<proteinExistence type="predicted"/>
<dbReference type="PANTHER" id="PTHR40547">
    <property type="entry name" value="SLL0298 PROTEIN"/>
    <property type="match status" value="1"/>
</dbReference>
<feature type="transmembrane region" description="Helical" evidence="1">
    <location>
        <begin position="129"/>
        <end position="156"/>
    </location>
</feature>
<feature type="domain" description="DUF2062" evidence="2">
    <location>
        <begin position="24"/>
        <end position="165"/>
    </location>
</feature>
<keyword evidence="1" id="KW-0472">Membrane</keyword>
<gene>
    <name evidence="3" type="ORF">MNBD_GAMMA23-1519</name>
</gene>
<dbReference type="InterPro" id="IPR018639">
    <property type="entry name" value="DUF2062"/>
</dbReference>